<evidence type="ECO:0000313" key="8">
    <source>
        <dbReference type="Proteomes" id="UP000237423"/>
    </source>
</evidence>
<dbReference type="PANTHER" id="PTHR43498">
    <property type="entry name" value="FERREDOXIN:COB-COM HETERODISULFIDE REDUCTASE SUBUNIT A"/>
    <property type="match status" value="1"/>
</dbReference>
<dbReference type="Proteomes" id="UP000237423">
    <property type="component" value="Unassembled WGS sequence"/>
</dbReference>
<keyword evidence="3" id="KW-0560">Oxidoreductase</keyword>
<evidence type="ECO:0000256" key="5">
    <source>
        <dbReference type="ARBA" id="ARBA00023014"/>
    </source>
</evidence>
<proteinExistence type="predicted"/>
<feature type="transmembrane region" description="Helical" evidence="6">
    <location>
        <begin position="36"/>
        <end position="54"/>
    </location>
</feature>
<evidence type="ECO:0000256" key="2">
    <source>
        <dbReference type="ARBA" id="ARBA00022723"/>
    </source>
</evidence>
<evidence type="ECO:0000313" key="7">
    <source>
        <dbReference type="EMBL" id="POZ50049.1"/>
    </source>
</evidence>
<organism evidence="7 8">
    <name type="scientific">Methylovulum psychrotolerans</name>
    <dbReference type="NCBI Taxonomy" id="1704499"/>
    <lineage>
        <taxon>Bacteria</taxon>
        <taxon>Pseudomonadati</taxon>
        <taxon>Pseudomonadota</taxon>
        <taxon>Gammaproteobacteria</taxon>
        <taxon>Methylococcales</taxon>
        <taxon>Methylococcaceae</taxon>
        <taxon>Methylovulum</taxon>
    </lineage>
</organism>
<dbReference type="RefSeq" id="WP_103975639.1">
    <property type="nucleotide sequence ID" value="NZ_PGFZ01000016.1"/>
</dbReference>
<comment type="caution">
    <text evidence="7">The sequence shown here is derived from an EMBL/GenBank/DDBJ whole genome shotgun (WGS) entry which is preliminary data.</text>
</comment>
<reference evidence="7 8" key="1">
    <citation type="submission" date="2017-11" db="EMBL/GenBank/DDBJ databases">
        <title>Draft Genome Sequence of Methylobacter psychrotolerans Sph1T, an Obligate Methanotroph from Low-Temperature Environments.</title>
        <authorList>
            <person name="Oshkin I.Y."/>
            <person name="Miroshnikov K."/>
            <person name="Belova S.E."/>
            <person name="Korzhenkov A."/>
            <person name="Toshchakov S.V."/>
            <person name="Dedysh S.N."/>
        </authorList>
    </citation>
    <scope>NUCLEOTIDE SEQUENCE [LARGE SCALE GENOMIC DNA]</scope>
    <source>
        <strain evidence="7 8">Sph1</strain>
    </source>
</reference>
<dbReference type="InterPro" id="IPR036188">
    <property type="entry name" value="FAD/NAD-bd_sf"/>
</dbReference>
<keyword evidence="6" id="KW-0812">Transmembrane</keyword>
<keyword evidence="2" id="KW-0479">Metal-binding</keyword>
<keyword evidence="6" id="KW-1133">Transmembrane helix</keyword>
<evidence type="ECO:0008006" key="9">
    <source>
        <dbReference type="Google" id="ProtNLM"/>
    </source>
</evidence>
<dbReference type="AlphaFoldDB" id="A0A2S5CGX5"/>
<dbReference type="EMBL" id="PGFZ01000016">
    <property type="protein sequence ID" value="POZ50049.1"/>
    <property type="molecule type" value="Genomic_DNA"/>
</dbReference>
<evidence type="ECO:0000256" key="3">
    <source>
        <dbReference type="ARBA" id="ARBA00023002"/>
    </source>
</evidence>
<keyword evidence="5" id="KW-0411">Iron-sulfur</keyword>
<protein>
    <recommendedName>
        <fullName evidence="9">FAD-dependent oxidoreductase</fullName>
    </recommendedName>
</protein>
<keyword evidence="1" id="KW-0004">4Fe-4S</keyword>
<dbReference type="Pfam" id="PF12831">
    <property type="entry name" value="FAD_oxidored"/>
    <property type="match status" value="1"/>
</dbReference>
<gene>
    <name evidence="7" type="ORF">AADEFJLK_04173</name>
</gene>
<dbReference type="GO" id="GO:0051539">
    <property type="term" value="F:4 iron, 4 sulfur cluster binding"/>
    <property type="evidence" value="ECO:0007669"/>
    <property type="project" value="UniProtKB-KW"/>
</dbReference>
<evidence type="ECO:0000256" key="1">
    <source>
        <dbReference type="ARBA" id="ARBA00022485"/>
    </source>
</evidence>
<accession>A0A2S5CGX5</accession>
<keyword evidence="6" id="KW-0472">Membrane</keyword>
<dbReference type="InterPro" id="IPR039650">
    <property type="entry name" value="HdrA-like"/>
</dbReference>
<dbReference type="GO" id="GO:0046872">
    <property type="term" value="F:metal ion binding"/>
    <property type="evidence" value="ECO:0007669"/>
    <property type="project" value="UniProtKB-KW"/>
</dbReference>
<sequence length="414" mass="43980">MRCDVAVIGAGAAGIAAAVAAGEAGANVVLVERHGFTGGLATAALVGTICGLFYRHPTTARYAVQGFAREFADAVQTASQSQVATFGEGLHFLPYRPSAFHHVAVRRLQQAGVRIVLQGYVSGVCLSQKRVGELRIQTPAQILSLYPAAVVDCSGGAQISLLAGLDRIRQAHYQAGALVFQVSGLPEIAPDALSLALIRGLKRGIQSGCLDPYCDRLSIIPGSNAQGQTLLKLGMPVPFDGSIGCLSQYELEARERSSNIVDYLSRNEPSLVNLRITAMAAEVGIRTNERSQGLALLDENHVLACRKPDTGVAIGAWPIEYWGEDRKPTLRYFPIDDAYWITAKMLVSCHLDNLFFAGRGLSATEAAIASARVIGTCLSTGYAAGGLAAEFSATGGWQTAVNNIRHRQIMAKNL</sequence>
<dbReference type="PANTHER" id="PTHR43498:SF1">
    <property type="entry name" value="COB--COM HETERODISULFIDE REDUCTASE IRON-SULFUR SUBUNIT A"/>
    <property type="match status" value="1"/>
</dbReference>
<dbReference type="SUPFAM" id="SSF51905">
    <property type="entry name" value="FAD/NAD(P)-binding domain"/>
    <property type="match status" value="1"/>
</dbReference>
<keyword evidence="4" id="KW-0408">Iron</keyword>
<dbReference type="GO" id="GO:0016491">
    <property type="term" value="F:oxidoreductase activity"/>
    <property type="evidence" value="ECO:0007669"/>
    <property type="project" value="UniProtKB-KW"/>
</dbReference>
<evidence type="ECO:0000256" key="4">
    <source>
        <dbReference type="ARBA" id="ARBA00023004"/>
    </source>
</evidence>
<name>A0A2S5CGX5_9GAMM</name>
<dbReference type="Gene3D" id="3.50.50.60">
    <property type="entry name" value="FAD/NAD(P)-binding domain"/>
    <property type="match status" value="1"/>
</dbReference>
<evidence type="ECO:0000256" key="6">
    <source>
        <dbReference type="SAM" id="Phobius"/>
    </source>
</evidence>